<gene>
    <name evidence="9" type="ORF">O1D97_13570</name>
</gene>
<dbReference type="InterPro" id="IPR003439">
    <property type="entry name" value="ABC_transporter-like_ATP-bd"/>
</dbReference>
<keyword evidence="3" id="KW-0813">Transport</keyword>
<comment type="similarity">
    <text evidence="2">Belongs to the ABC transporter superfamily.</text>
</comment>
<dbReference type="GO" id="GO:0005524">
    <property type="term" value="F:ATP binding"/>
    <property type="evidence" value="ECO:0007669"/>
    <property type="project" value="UniProtKB-KW"/>
</dbReference>
<proteinExistence type="inferred from homology"/>
<evidence type="ECO:0000256" key="2">
    <source>
        <dbReference type="ARBA" id="ARBA00005417"/>
    </source>
</evidence>
<dbReference type="PROSITE" id="PS00211">
    <property type="entry name" value="ABC_TRANSPORTER_1"/>
    <property type="match status" value="1"/>
</dbReference>
<evidence type="ECO:0000256" key="5">
    <source>
        <dbReference type="ARBA" id="ARBA00022741"/>
    </source>
</evidence>
<evidence type="ECO:0000259" key="8">
    <source>
        <dbReference type="PROSITE" id="PS50893"/>
    </source>
</evidence>
<accession>A0ABT4JWJ2</accession>
<dbReference type="PIRSF" id="PIRSF039085">
    <property type="entry name" value="ABC_ATPase_HisP"/>
    <property type="match status" value="1"/>
</dbReference>
<keyword evidence="4" id="KW-1003">Cell membrane</keyword>
<dbReference type="InterPro" id="IPR030679">
    <property type="entry name" value="ABC_ATPase_HisP-typ"/>
</dbReference>
<organism evidence="9 10">
    <name type="scientific">Marinomonas phaeophyticola</name>
    <dbReference type="NCBI Taxonomy" id="3004091"/>
    <lineage>
        <taxon>Bacteria</taxon>
        <taxon>Pseudomonadati</taxon>
        <taxon>Pseudomonadota</taxon>
        <taxon>Gammaproteobacteria</taxon>
        <taxon>Oceanospirillales</taxon>
        <taxon>Oceanospirillaceae</taxon>
        <taxon>Marinomonas</taxon>
    </lineage>
</organism>
<name>A0ABT4JWJ2_9GAMM</name>
<dbReference type="PROSITE" id="PS50893">
    <property type="entry name" value="ABC_TRANSPORTER_2"/>
    <property type="match status" value="1"/>
</dbReference>
<dbReference type="Pfam" id="PF00005">
    <property type="entry name" value="ABC_tran"/>
    <property type="match status" value="1"/>
</dbReference>
<evidence type="ECO:0000313" key="10">
    <source>
        <dbReference type="Proteomes" id="UP001149719"/>
    </source>
</evidence>
<evidence type="ECO:0000256" key="3">
    <source>
        <dbReference type="ARBA" id="ARBA00022448"/>
    </source>
</evidence>
<evidence type="ECO:0000256" key="6">
    <source>
        <dbReference type="ARBA" id="ARBA00022840"/>
    </source>
</evidence>
<evidence type="ECO:0000256" key="4">
    <source>
        <dbReference type="ARBA" id="ARBA00022475"/>
    </source>
</evidence>
<protein>
    <submittedName>
        <fullName evidence="9">ATP-binding cassette domain-containing protein</fullName>
    </submittedName>
</protein>
<dbReference type="InterPro" id="IPR050086">
    <property type="entry name" value="MetN_ABC_transporter-like"/>
</dbReference>
<dbReference type="PANTHER" id="PTHR43166:SF35">
    <property type="entry name" value="L-CYSTINE IMPORT ATP-BINDING PROTEIN TCYN"/>
    <property type="match status" value="1"/>
</dbReference>
<dbReference type="Gene3D" id="3.40.50.300">
    <property type="entry name" value="P-loop containing nucleotide triphosphate hydrolases"/>
    <property type="match status" value="1"/>
</dbReference>
<keyword evidence="6 9" id="KW-0067">ATP-binding</keyword>
<dbReference type="SMART" id="SM00382">
    <property type="entry name" value="AAA"/>
    <property type="match status" value="1"/>
</dbReference>
<dbReference type="Proteomes" id="UP001149719">
    <property type="component" value="Unassembled WGS sequence"/>
</dbReference>
<keyword evidence="5" id="KW-0547">Nucleotide-binding</keyword>
<dbReference type="PANTHER" id="PTHR43166">
    <property type="entry name" value="AMINO ACID IMPORT ATP-BINDING PROTEIN"/>
    <property type="match status" value="1"/>
</dbReference>
<keyword evidence="7" id="KW-0472">Membrane</keyword>
<keyword evidence="10" id="KW-1185">Reference proteome</keyword>
<sequence length="262" mass="29240">MDRNKPLKTKYILEVSDLKKTFNDIDVLKGINFTAQKGDVIALIGGSGSGKSTTLRCINMLETPTAGEIAIFGQHIDLIPDHANGLKVKSKEQLRSIRQRIGMVFQGFHLWSHLTIEQNIIEVPTQVLKIPRDLAIEEAHELLKRVNLFDKRHQYPSCLSGGQQQRAAIARALAINPDLMLFDEPTSALDPELVSEVLAVMKDLASEGRSMIIVTHEMKFAAEVANKVLFLNQGVVEEAGTPNDIFYAPRSEKLKQFIRSIK</sequence>
<feature type="domain" description="ABC transporter" evidence="8">
    <location>
        <begin position="13"/>
        <end position="258"/>
    </location>
</feature>
<dbReference type="InterPro" id="IPR003593">
    <property type="entry name" value="AAA+_ATPase"/>
</dbReference>
<comment type="subcellular location">
    <subcellularLocation>
        <location evidence="1">Cell inner membrane</location>
        <topology evidence="1">Peripheral membrane protein</topology>
    </subcellularLocation>
</comment>
<evidence type="ECO:0000256" key="1">
    <source>
        <dbReference type="ARBA" id="ARBA00004417"/>
    </source>
</evidence>
<evidence type="ECO:0000256" key="7">
    <source>
        <dbReference type="ARBA" id="ARBA00023136"/>
    </source>
</evidence>
<dbReference type="RefSeq" id="WP_269126362.1">
    <property type="nucleotide sequence ID" value="NZ_JAPUBN010000018.1"/>
</dbReference>
<dbReference type="EMBL" id="JAPUBN010000018">
    <property type="protein sequence ID" value="MCZ2722611.1"/>
    <property type="molecule type" value="Genomic_DNA"/>
</dbReference>
<evidence type="ECO:0000313" key="9">
    <source>
        <dbReference type="EMBL" id="MCZ2722611.1"/>
    </source>
</evidence>
<dbReference type="SUPFAM" id="SSF52540">
    <property type="entry name" value="P-loop containing nucleoside triphosphate hydrolases"/>
    <property type="match status" value="1"/>
</dbReference>
<reference evidence="9" key="1">
    <citation type="submission" date="2022-12" db="EMBL/GenBank/DDBJ databases">
        <title>Marinomonas 15G1-11 sp. nov, isolated from marine algae.</title>
        <authorList>
            <person name="Butt M."/>
            <person name="Choi D.G."/>
            <person name="Kim J.M."/>
            <person name="Lee J.K."/>
            <person name="Baek J.H."/>
            <person name="Jeon C.O."/>
        </authorList>
    </citation>
    <scope>NUCLEOTIDE SEQUENCE</scope>
    <source>
        <strain evidence="9">15G1-11</strain>
    </source>
</reference>
<dbReference type="InterPro" id="IPR027417">
    <property type="entry name" value="P-loop_NTPase"/>
</dbReference>
<dbReference type="InterPro" id="IPR017871">
    <property type="entry name" value="ABC_transporter-like_CS"/>
</dbReference>
<comment type="caution">
    <text evidence="9">The sequence shown here is derived from an EMBL/GenBank/DDBJ whole genome shotgun (WGS) entry which is preliminary data.</text>
</comment>